<dbReference type="AlphaFoldDB" id="A0A437QZF6"/>
<proteinExistence type="inferred from homology"/>
<evidence type="ECO:0000256" key="9">
    <source>
        <dbReference type="ARBA" id="ARBA00023136"/>
    </source>
</evidence>
<comment type="pathway">
    <text evidence="3">Lipid metabolism.</text>
</comment>
<dbReference type="SUPFAM" id="SSF69593">
    <property type="entry name" value="Glycerol-3-phosphate (1)-acyltransferase"/>
    <property type="match status" value="1"/>
</dbReference>
<dbReference type="OrthoDB" id="335193at2"/>
<comment type="similarity">
    <text evidence="4 14">Belongs to the GPAT/DAPAT family.</text>
</comment>
<evidence type="ECO:0000256" key="14">
    <source>
        <dbReference type="HAMAP-Rule" id="MF_00393"/>
    </source>
</evidence>
<keyword evidence="8 14" id="KW-0808">Transferase</keyword>
<dbReference type="InterPro" id="IPR045520">
    <property type="entry name" value="GPAT/DHAPAT_C"/>
</dbReference>
<dbReference type="Pfam" id="PF01553">
    <property type="entry name" value="Acyltransferase"/>
    <property type="match status" value="1"/>
</dbReference>
<dbReference type="GO" id="GO:0004366">
    <property type="term" value="F:glycerol-3-phosphate O-acyltransferase activity"/>
    <property type="evidence" value="ECO:0007669"/>
    <property type="project" value="UniProtKB-UniRule"/>
</dbReference>
<keyword evidence="14" id="KW-0444">Lipid biosynthesis</keyword>
<keyword evidence="14" id="KW-0443">Lipid metabolism</keyword>
<comment type="caution">
    <text evidence="16">The sequence shown here is derived from an EMBL/GenBank/DDBJ whole genome shotgun (WGS) entry which is preliminary data.</text>
</comment>
<keyword evidence="10 14" id="KW-0594">Phospholipid biosynthesis</keyword>
<organism evidence="16 17">
    <name type="scientific">Rheinheimera riviphila</name>
    <dbReference type="NCBI Taxonomy" id="1834037"/>
    <lineage>
        <taxon>Bacteria</taxon>
        <taxon>Pseudomonadati</taxon>
        <taxon>Pseudomonadota</taxon>
        <taxon>Gammaproteobacteria</taxon>
        <taxon>Chromatiales</taxon>
        <taxon>Chromatiaceae</taxon>
        <taxon>Rheinheimera</taxon>
    </lineage>
</organism>
<evidence type="ECO:0000313" key="17">
    <source>
        <dbReference type="Proteomes" id="UP000283077"/>
    </source>
</evidence>
<evidence type="ECO:0000313" key="16">
    <source>
        <dbReference type="EMBL" id="RVU39916.1"/>
    </source>
</evidence>
<feature type="domain" description="Phospholipid/glycerol acyltransferase" evidence="15">
    <location>
        <begin position="301"/>
        <end position="428"/>
    </location>
</feature>
<dbReference type="NCBIfam" id="NF003441">
    <property type="entry name" value="PRK04974.1"/>
    <property type="match status" value="1"/>
</dbReference>
<dbReference type="GO" id="GO:0016024">
    <property type="term" value="P:CDP-diacylglycerol biosynthetic process"/>
    <property type="evidence" value="ECO:0007669"/>
    <property type="project" value="UniProtKB-UniRule"/>
</dbReference>
<dbReference type="PANTHER" id="PTHR12563">
    <property type="entry name" value="GLYCEROL-3-PHOSPHATE ACYLTRANSFERASE"/>
    <property type="match status" value="1"/>
</dbReference>
<protein>
    <recommendedName>
        <fullName evidence="6 14">Glycerol-3-phosphate acyltransferase</fullName>
        <shortName evidence="14">GPAT</shortName>
        <ecNumber evidence="5 14">2.3.1.15</ecNumber>
    </recommendedName>
</protein>
<comment type="catalytic activity">
    <reaction evidence="13 14">
        <text>sn-glycerol 3-phosphate + an acyl-CoA = a 1-acyl-sn-glycero-3-phosphate + CoA</text>
        <dbReference type="Rhea" id="RHEA:15325"/>
        <dbReference type="ChEBI" id="CHEBI:57287"/>
        <dbReference type="ChEBI" id="CHEBI:57597"/>
        <dbReference type="ChEBI" id="CHEBI:57970"/>
        <dbReference type="ChEBI" id="CHEBI:58342"/>
        <dbReference type="EC" id="2.3.1.15"/>
    </reaction>
</comment>
<evidence type="ECO:0000256" key="3">
    <source>
        <dbReference type="ARBA" id="ARBA00005189"/>
    </source>
</evidence>
<dbReference type="Proteomes" id="UP000283077">
    <property type="component" value="Unassembled WGS sequence"/>
</dbReference>
<evidence type="ECO:0000256" key="11">
    <source>
        <dbReference type="ARBA" id="ARBA00023264"/>
    </source>
</evidence>
<evidence type="ECO:0000256" key="10">
    <source>
        <dbReference type="ARBA" id="ARBA00023209"/>
    </source>
</evidence>
<dbReference type="CDD" id="cd07993">
    <property type="entry name" value="LPLAT_DHAPAT-like"/>
    <property type="match status" value="1"/>
</dbReference>
<keyword evidence="9 14" id="KW-0472">Membrane</keyword>
<dbReference type="PIRSF" id="PIRSF000437">
    <property type="entry name" value="GPAT_DHAPAT"/>
    <property type="match status" value="1"/>
</dbReference>
<comment type="subcellular location">
    <subcellularLocation>
        <location evidence="1 14">Cell membrane</location>
        <topology evidence="1 14">Peripheral membrane protein</topology>
        <orientation evidence="1 14">Cytoplasmic side</orientation>
    </subcellularLocation>
</comment>
<dbReference type="InterPro" id="IPR022284">
    <property type="entry name" value="GPAT/DHAPAT"/>
</dbReference>
<dbReference type="PIRSF" id="PIRSF500064">
    <property type="entry name" value="GPAT"/>
    <property type="match status" value="1"/>
</dbReference>
<dbReference type="Pfam" id="PF19277">
    <property type="entry name" value="GPAT_C"/>
    <property type="match status" value="1"/>
</dbReference>
<dbReference type="GO" id="GO:0006631">
    <property type="term" value="P:fatty acid metabolic process"/>
    <property type="evidence" value="ECO:0007669"/>
    <property type="project" value="TreeGrafter"/>
</dbReference>
<dbReference type="NCBIfam" id="TIGR03703">
    <property type="entry name" value="plsB"/>
    <property type="match status" value="1"/>
</dbReference>
<evidence type="ECO:0000256" key="13">
    <source>
        <dbReference type="ARBA" id="ARBA00048427"/>
    </source>
</evidence>
<evidence type="ECO:0000256" key="5">
    <source>
        <dbReference type="ARBA" id="ARBA00013113"/>
    </source>
</evidence>
<dbReference type="HAMAP" id="MF_00393">
    <property type="entry name" value="Glyc3P_acyltrans"/>
    <property type="match status" value="1"/>
</dbReference>
<reference evidence="16 17" key="1">
    <citation type="submission" date="2019-01" db="EMBL/GenBank/DDBJ databases">
        <authorList>
            <person name="Chen W.-M."/>
        </authorList>
    </citation>
    <scope>NUCLEOTIDE SEQUENCE [LARGE SCALE GENOMIC DNA]</scope>
    <source>
        <strain evidence="16 17">KYPC3</strain>
    </source>
</reference>
<dbReference type="PANTHER" id="PTHR12563:SF17">
    <property type="entry name" value="DIHYDROXYACETONE PHOSPHATE ACYLTRANSFERASE"/>
    <property type="match status" value="1"/>
</dbReference>
<evidence type="ECO:0000256" key="8">
    <source>
        <dbReference type="ARBA" id="ARBA00022679"/>
    </source>
</evidence>
<evidence type="ECO:0000259" key="15">
    <source>
        <dbReference type="SMART" id="SM00563"/>
    </source>
</evidence>
<gene>
    <name evidence="14 16" type="primary">plsB</name>
    <name evidence="16" type="ORF">EOE67_08370</name>
</gene>
<dbReference type="UniPathway" id="UPA00557">
    <property type="reaction ID" value="UER00612"/>
</dbReference>
<accession>A0A437QZF6</accession>
<feature type="short sequence motif" description="HXXXXD motif" evidence="14">
    <location>
        <begin position="306"/>
        <end position="311"/>
    </location>
</feature>
<dbReference type="InterPro" id="IPR028354">
    <property type="entry name" value="GPAT_PlsB"/>
</dbReference>
<comment type="pathway">
    <text evidence="2 14">Phospholipid metabolism; CDP-diacylglycerol biosynthesis; CDP-diacylglycerol from sn-glycerol 3-phosphate: step 1/3.</text>
</comment>
<comment type="domain">
    <text evidence="14">The HXXXXD motif is essential for acyltransferase activity and may constitute the binding site for the phosphate moiety of the glycerol-3-phosphate.</text>
</comment>
<evidence type="ECO:0000256" key="1">
    <source>
        <dbReference type="ARBA" id="ARBA00004413"/>
    </source>
</evidence>
<dbReference type="InterPro" id="IPR041728">
    <property type="entry name" value="GPAT/DHAPAT_LPLAT"/>
</dbReference>
<keyword evidence="17" id="KW-1185">Reference proteome</keyword>
<keyword evidence="11 14" id="KW-1208">Phospholipid metabolism</keyword>
<dbReference type="RefSeq" id="WP_127698648.1">
    <property type="nucleotide sequence ID" value="NZ_SACS01000007.1"/>
</dbReference>
<evidence type="ECO:0000256" key="7">
    <source>
        <dbReference type="ARBA" id="ARBA00022475"/>
    </source>
</evidence>
<keyword evidence="12 14" id="KW-0012">Acyltransferase</keyword>
<dbReference type="EC" id="2.3.1.15" evidence="5 14"/>
<dbReference type="SMART" id="SM00563">
    <property type="entry name" value="PlsC"/>
    <property type="match status" value="1"/>
</dbReference>
<name>A0A437QZF6_9GAMM</name>
<evidence type="ECO:0000256" key="2">
    <source>
        <dbReference type="ARBA" id="ARBA00004765"/>
    </source>
</evidence>
<evidence type="ECO:0000256" key="12">
    <source>
        <dbReference type="ARBA" id="ARBA00023315"/>
    </source>
</evidence>
<dbReference type="InterPro" id="IPR002123">
    <property type="entry name" value="Plipid/glycerol_acylTrfase"/>
</dbReference>
<keyword evidence="7 14" id="KW-1003">Cell membrane</keyword>
<evidence type="ECO:0000256" key="6">
    <source>
        <dbReference type="ARBA" id="ARBA00013432"/>
    </source>
</evidence>
<evidence type="ECO:0000256" key="4">
    <source>
        <dbReference type="ARBA" id="ARBA00007937"/>
    </source>
</evidence>
<sequence>MFSRLKWFASMLQWLLWPFVKYKIIPSQPVSSLELQANKPLFYITRVASASDLATLKRACLEQGLPDPTAYVTLGDITLPRTLFLERSASFWGKSRPTLALQQGQKLLQAHLAQPDQTAQLVPVSICWGRAPGKEASVKAILGEKTAPGWWHKLLVVLISGRHTLVQFSRAVSLREMADQYGATEETAHKLLRVARFHFYRQQLAATGPRQPDRAALFNALLGSEALKKAIADEARDRNISTSEARTEALKLLEEIAADYRESTLRVGDRLLSWLWKKLYTGIKINNAALIRDLAQRGHEVVYLPCHRSHMDYLLLSYVIYQQGLAAPHIAAGINLNFWPIGKFFRRGGAFFIRRSFSGHKLYSAVFREYLSQLFRKGYSVKYYSEGGRSRTGRLLQPKTGMLAMTVQALLRGIDRPVTLVPVYLGYEHVMEVNTYLRELKGSAKTKESALGILKAARQLRDYGFGYVNFGEPISLNSYLQQHAPDWRLSVNPIEPQKPDWLNPLVAKLATEVMTRVNHSAALNAINLISTCLLATEQHVLTRPALCRQLDLYLQLQQAAPYHSAVTLPDGDGAALIRHGLTLNKVQLQQDGFGDLVRLSAENAVIMSYYRNNISHLFIVPALLATALLQHRTLTAVQLLNICQQLLPLLEHELFLAPADLKQYVEKILHFLQQQELLQLQQQHYHCADLPQNLTPLKLLAHNSNDILQRYAIVLNLLQQQQRIERSALELGSQQLAQRLLTMHGIDAPEYHDKQLFTTLVHALKDAGYLAEADDGKLQPAQNFAPLLSTVNSLVLPEVLQTIRQITTAN</sequence>
<dbReference type="EMBL" id="SACS01000007">
    <property type="protein sequence ID" value="RVU39916.1"/>
    <property type="molecule type" value="Genomic_DNA"/>
</dbReference>
<dbReference type="GO" id="GO:0005886">
    <property type="term" value="C:plasma membrane"/>
    <property type="evidence" value="ECO:0007669"/>
    <property type="project" value="UniProtKB-SubCell"/>
</dbReference>